<comment type="similarity">
    <text evidence="1">Belongs to the ComF/GntX family.</text>
</comment>
<evidence type="ECO:0000259" key="2">
    <source>
        <dbReference type="Pfam" id="PF00156"/>
    </source>
</evidence>
<dbReference type="InterPro" id="IPR051910">
    <property type="entry name" value="ComF/GntX_DNA_util-trans"/>
</dbReference>
<evidence type="ECO:0008006" key="6">
    <source>
        <dbReference type="Google" id="ProtNLM"/>
    </source>
</evidence>
<feature type="domain" description="Phosphoribosyltransferase" evidence="2">
    <location>
        <begin position="217"/>
        <end position="308"/>
    </location>
</feature>
<comment type="caution">
    <text evidence="4">The sequence shown here is derived from an EMBL/GenBank/DDBJ whole genome shotgun (WGS) entry which is preliminary data.</text>
</comment>
<dbReference type="InterPro" id="IPR000836">
    <property type="entry name" value="PRTase_dom"/>
</dbReference>
<dbReference type="EMBL" id="BAAAFE010000009">
    <property type="protein sequence ID" value="GAA0866074.1"/>
    <property type="molecule type" value="Genomic_DNA"/>
</dbReference>
<evidence type="ECO:0000313" key="4">
    <source>
        <dbReference type="EMBL" id="GAA0866074.1"/>
    </source>
</evidence>
<evidence type="ECO:0000256" key="1">
    <source>
        <dbReference type="ARBA" id="ARBA00008007"/>
    </source>
</evidence>
<evidence type="ECO:0000259" key="3">
    <source>
        <dbReference type="Pfam" id="PF18912"/>
    </source>
</evidence>
<dbReference type="Pfam" id="PF00156">
    <property type="entry name" value="Pribosyltran"/>
    <property type="match status" value="1"/>
</dbReference>
<dbReference type="InterPro" id="IPR029057">
    <property type="entry name" value="PRTase-like"/>
</dbReference>
<dbReference type="SUPFAM" id="SSF53271">
    <property type="entry name" value="PRTase-like"/>
    <property type="match status" value="1"/>
</dbReference>
<name>A0ABN1M9U2_9SPHN</name>
<evidence type="ECO:0000313" key="5">
    <source>
        <dbReference type="Proteomes" id="UP001500738"/>
    </source>
</evidence>
<reference evidence="4 5" key="1">
    <citation type="journal article" date="2019" name="Int. J. Syst. Evol. Microbiol.">
        <title>The Global Catalogue of Microorganisms (GCM) 10K type strain sequencing project: providing services to taxonomists for standard genome sequencing and annotation.</title>
        <authorList>
            <consortium name="The Broad Institute Genomics Platform"/>
            <consortium name="The Broad Institute Genome Sequencing Center for Infectious Disease"/>
            <person name="Wu L."/>
            <person name="Ma J."/>
        </authorList>
    </citation>
    <scope>NUCLEOTIDE SEQUENCE [LARGE SCALE GENOMIC DNA]</scope>
    <source>
        <strain evidence="4 5">JCM 15910</strain>
    </source>
</reference>
<sequence>MSAMIGARKFASAGNRPMRSRWAAWRAGEKSIAGVDMGALVPSRAMRHKSVMDAASDDTGIDGRADGGIAPLQLLRTVGRAVVDYALPPRCPGCGTIVDGDRQFCLDCWSSLDFLDGAVCARCSIPLPTAVAGTGVECGACMADPPSLAGAPAAVAYGPVARTVALRLKYGRRTGHARLMAGLMARKLLALGDPADMLLIPVPLHRWRLWSRGFNQAAMIADALARQTGVPRDHHLLLRKKSTVALRGKGRHEREKIVAGAFGLAADARARVAGRHLVLIDDVHASGATLRSAAKALKRSGAAQVSALTWARVVPDALMTGNIFDFADVDSDMVAKK</sequence>
<organism evidence="4 5">
    <name type="scientific">Sphingopyxis soli</name>
    <dbReference type="NCBI Taxonomy" id="592051"/>
    <lineage>
        <taxon>Bacteria</taxon>
        <taxon>Pseudomonadati</taxon>
        <taxon>Pseudomonadota</taxon>
        <taxon>Alphaproteobacteria</taxon>
        <taxon>Sphingomonadales</taxon>
        <taxon>Sphingomonadaceae</taxon>
        <taxon>Sphingopyxis</taxon>
    </lineage>
</organism>
<proteinExistence type="inferred from homology"/>
<dbReference type="Gene3D" id="3.40.50.2020">
    <property type="match status" value="1"/>
</dbReference>
<protein>
    <recommendedName>
        <fullName evidence="6">ComF family protein</fullName>
    </recommendedName>
</protein>
<feature type="domain" description="Double zinc ribbon" evidence="3">
    <location>
        <begin position="82"/>
        <end position="142"/>
    </location>
</feature>
<dbReference type="PANTHER" id="PTHR47505:SF1">
    <property type="entry name" value="DNA UTILIZATION PROTEIN YHGH"/>
    <property type="match status" value="1"/>
</dbReference>
<gene>
    <name evidence="4" type="ORF">GCM10009115_27200</name>
</gene>
<dbReference type="Pfam" id="PF18912">
    <property type="entry name" value="DZR_2"/>
    <property type="match status" value="1"/>
</dbReference>
<accession>A0ABN1M9U2</accession>
<dbReference type="Proteomes" id="UP001500738">
    <property type="component" value="Unassembled WGS sequence"/>
</dbReference>
<dbReference type="InterPro" id="IPR044005">
    <property type="entry name" value="DZR_2"/>
</dbReference>
<dbReference type="CDD" id="cd06223">
    <property type="entry name" value="PRTases_typeI"/>
    <property type="match status" value="1"/>
</dbReference>
<keyword evidence="5" id="KW-1185">Reference proteome</keyword>
<dbReference type="PANTHER" id="PTHR47505">
    <property type="entry name" value="DNA UTILIZATION PROTEIN YHGH"/>
    <property type="match status" value="1"/>
</dbReference>